<name>A0A2W5MZN8_9BACT</name>
<evidence type="ECO:0000313" key="4">
    <source>
        <dbReference type="EMBL" id="PZQ46274.1"/>
    </source>
</evidence>
<comment type="caution">
    <text evidence="4">The sequence shown here is derived from an EMBL/GenBank/DDBJ whole genome shotgun (WGS) entry which is preliminary data.</text>
</comment>
<protein>
    <recommendedName>
        <fullName evidence="3">N-acetyltransferase domain-containing protein</fullName>
    </recommendedName>
</protein>
<dbReference type="Gene3D" id="3.40.630.30">
    <property type="match status" value="1"/>
</dbReference>
<keyword evidence="2" id="KW-0012">Acyltransferase</keyword>
<dbReference type="InterPro" id="IPR050680">
    <property type="entry name" value="YpeA/RimI_acetyltransf"/>
</dbReference>
<reference evidence="4 5" key="1">
    <citation type="submission" date="2017-08" db="EMBL/GenBank/DDBJ databases">
        <title>Infants hospitalized years apart are colonized by the same room-sourced microbial strains.</title>
        <authorList>
            <person name="Brooks B."/>
            <person name="Olm M.R."/>
            <person name="Firek B.A."/>
            <person name="Baker R."/>
            <person name="Thomas B.C."/>
            <person name="Morowitz M.J."/>
            <person name="Banfield J.F."/>
        </authorList>
    </citation>
    <scope>NUCLEOTIDE SEQUENCE [LARGE SCALE GENOMIC DNA]</scope>
    <source>
        <strain evidence="4">S2_005_002_R2_29</strain>
    </source>
</reference>
<evidence type="ECO:0000256" key="2">
    <source>
        <dbReference type="ARBA" id="ARBA00023315"/>
    </source>
</evidence>
<evidence type="ECO:0000256" key="1">
    <source>
        <dbReference type="ARBA" id="ARBA00022679"/>
    </source>
</evidence>
<dbReference type="Pfam" id="PF00583">
    <property type="entry name" value="Acetyltransf_1"/>
    <property type="match status" value="1"/>
</dbReference>
<feature type="domain" description="N-acetyltransferase" evidence="3">
    <location>
        <begin position="89"/>
        <end position="235"/>
    </location>
</feature>
<dbReference type="EMBL" id="QFQB01000029">
    <property type="protein sequence ID" value="PZQ46274.1"/>
    <property type="molecule type" value="Genomic_DNA"/>
</dbReference>
<dbReference type="PANTHER" id="PTHR43420">
    <property type="entry name" value="ACETYLTRANSFERASE"/>
    <property type="match status" value="1"/>
</dbReference>
<dbReference type="AlphaFoldDB" id="A0A2W5MZN8"/>
<dbReference type="CDD" id="cd04301">
    <property type="entry name" value="NAT_SF"/>
    <property type="match status" value="1"/>
</dbReference>
<dbReference type="PROSITE" id="PS51186">
    <property type="entry name" value="GNAT"/>
    <property type="match status" value="1"/>
</dbReference>
<sequence>MHFECFFIRPALLPFGLVVLDIVPRAHAVSFFCQAFVLAGEKAKRQAVKGFGGFGGHDKEAFIMKRMNHDLCCRAALAFNASHPAPSGAVFRLADVADVDSIMEIGNACYASDQPERHKIRHFVTGAHAAIFLLSLEGKDAGYVHLEAHSGRGNIYLNTTAVLPAYRGKGLGALLYDLTSYVARKAEASSVWCHVETGNEAGIYLLKKHGYIIERTEDPYYDDGKGAYVMRKKMKT</sequence>
<dbReference type="InterPro" id="IPR000182">
    <property type="entry name" value="GNAT_dom"/>
</dbReference>
<proteinExistence type="predicted"/>
<dbReference type="InterPro" id="IPR016181">
    <property type="entry name" value="Acyl_CoA_acyltransferase"/>
</dbReference>
<keyword evidence="1" id="KW-0808">Transferase</keyword>
<evidence type="ECO:0000259" key="3">
    <source>
        <dbReference type="PROSITE" id="PS51186"/>
    </source>
</evidence>
<dbReference type="GO" id="GO:0016747">
    <property type="term" value="F:acyltransferase activity, transferring groups other than amino-acyl groups"/>
    <property type="evidence" value="ECO:0007669"/>
    <property type="project" value="InterPro"/>
</dbReference>
<accession>A0A2W5MZN8</accession>
<gene>
    <name evidence="4" type="ORF">DI551_05475</name>
</gene>
<dbReference type="SUPFAM" id="SSF55729">
    <property type="entry name" value="Acyl-CoA N-acyltransferases (Nat)"/>
    <property type="match status" value="1"/>
</dbReference>
<dbReference type="Proteomes" id="UP000249417">
    <property type="component" value="Unassembled WGS sequence"/>
</dbReference>
<organism evidence="4 5">
    <name type="scientific">Micavibrio aeruginosavorus</name>
    <dbReference type="NCBI Taxonomy" id="349221"/>
    <lineage>
        <taxon>Bacteria</taxon>
        <taxon>Pseudomonadati</taxon>
        <taxon>Bdellovibrionota</taxon>
        <taxon>Bdellovibrionia</taxon>
        <taxon>Bdellovibrionales</taxon>
        <taxon>Pseudobdellovibrionaceae</taxon>
        <taxon>Micavibrio</taxon>
    </lineage>
</organism>
<evidence type="ECO:0000313" key="5">
    <source>
        <dbReference type="Proteomes" id="UP000249417"/>
    </source>
</evidence>